<evidence type="ECO:0000313" key="1">
    <source>
        <dbReference type="EMBL" id="MPN47087.1"/>
    </source>
</evidence>
<reference evidence="1" key="1">
    <citation type="submission" date="2019-08" db="EMBL/GenBank/DDBJ databases">
        <authorList>
            <person name="Kucharzyk K."/>
            <person name="Murdoch R.W."/>
            <person name="Higgins S."/>
            <person name="Loffler F."/>
        </authorList>
    </citation>
    <scope>NUCLEOTIDE SEQUENCE</scope>
</reference>
<protein>
    <submittedName>
        <fullName evidence="1">Uncharacterized protein</fullName>
    </submittedName>
</protein>
<organism evidence="1">
    <name type="scientific">bioreactor metagenome</name>
    <dbReference type="NCBI Taxonomy" id="1076179"/>
    <lineage>
        <taxon>unclassified sequences</taxon>
        <taxon>metagenomes</taxon>
        <taxon>ecological metagenomes</taxon>
    </lineage>
</organism>
<sequence length="71" mass="8286">MIGQAGKGLKTYDIFDSAVDEIHHLSRKEPSFSALVPQGNYFPGFSGYLFYMQRFFKSFAFRKGFSRRFPY</sequence>
<gene>
    <name evidence="1" type="ORF">SDC9_194687</name>
</gene>
<comment type="caution">
    <text evidence="1">The sequence shown here is derived from an EMBL/GenBank/DDBJ whole genome shotgun (WGS) entry which is preliminary data.</text>
</comment>
<name>A0A645I6X8_9ZZZZ</name>
<proteinExistence type="predicted"/>
<accession>A0A645I6X8</accession>
<dbReference type="EMBL" id="VSSQ01108297">
    <property type="protein sequence ID" value="MPN47087.1"/>
    <property type="molecule type" value="Genomic_DNA"/>
</dbReference>
<dbReference type="AlphaFoldDB" id="A0A645I6X8"/>